<dbReference type="Proteomes" id="UP001256673">
    <property type="component" value="Unassembled WGS sequence"/>
</dbReference>
<gene>
    <name evidence="1" type="ORF">RWH43_17050</name>
</gene>
<protein>
    <submittedName>
        <fullName evidence="1">Uncharacterized protein</fullName>
    </submittedName>
</protein>
<comment type="caution">
    <text evidence="1">The sequence shown here is derived from an EMBL/GenBank/DDBJ whole genome shotgun (WGS) entry which is preliminary data.</text>
</comment>
<keyword evidence="2" id="KW-1185">Reference proteome</keyword>
<sequence length="101" mass="10714">MSPTIERLHLTIAGITYALAPMENVEAIKTTIIHAVHAGGGFLNLTLDSGQFLSVLVTPTSVVTLAVESVRLTHGASDGDNGRWASGIPFEYDGDAPYDFI</sequence>
<dbReference type="EMBL" id="JAWDIU010000008">
    <property type="protein sequence ID" value="MDU0328469.1"/>
    <property type="molecule type" value="Genomic_DNA"/>
</dbReference>
<accession>A0ABU3S062</accession>
<proteinExistence type="predicted"/>
<reference evidence="1 2" key="1">
    <citation type="submission" date="2023-09" db="EMBL/GenBank/DDBJ databases">
        <title>Microbacterium fusihabitans sp. nov., Microbacterium phycihabitans sp. nov., and Microbacterium cervinum sp. nov., isolated from dried seaweeds of beach.</title>
        <authorList>
            <person name="Lee S.D."/>
        </authorList>
    </citation>
    <scope>NUCLEOTIDE SEQUENCE [LARGE SCALE GENOMIC DNA]</scope>
    <source>
        <strain evidence="1 2">KSW2-21</strain>
    </source>
</reference>
<evidence type="ECO:0000313" key="1">
    <source>
        <dbReference type="EMBL" id="MDU0328469.1"/>
    </source>
</evidence>
<evidence type="ECO:0000313" key="2">
    <source>
        <dbReference type="Proteomes" id="UP001256673"/>
    </source>
</evidence>
<dbReference type="RefSeq" id="WP_316002065.1">
    <property type="nucleotide sequence ID" value="NZ_JAWDIU010000008.1"/>
</dbReference>
<name>A0ABU3S062_9MICO</name>
<organism evidence="1 2">
    <name type="scientific">Microbacterium algihabitans</name>
    <dbReference type="NCBI Taxonomy" id="3075992"/>
    <lineage>
        <taxon>Bacteria</taxon>
        <taxon>Bacillati</taxon>
        <taxon>Actinomycetota</taxon>
        <taxon>Actinomycetes</taxon>
        <taxon>Micrococcales</taxon>
        <taxon>Microbacteriaceae</taxon>
        <taxon>Microbacterium</taxon>
    </lineage>
</organism>